<sequence>MHTPETNLPLSSITLASLISRCTGVAVTGDQIDDAGQSFAELGVDSLGLLGVMAQLQRDYGLPETVDVNTDHSPRDLLLLLDGRA</sequence>
<dbReference type="InterPro" id="IPR009081">
    <property type="entry name" value="PP-bd_ACP"/>
</dbReference>
<gene>
    <name evidence="2" type="ORF">ATL45_5812</name>
    <name evidence="3" type="ORF">SAMN05421805_113143</name>
</gene>
<evidence type="ECO:0000259" key="1">
    <source>
        <dbReference type="Pfam" id="PF00550"/>
    </source>
</evidence>
<protein>
    <submittedName>
        <fullName evidence="3">Minimal PKS acyl carrier protein</fullName>
    </submittedName>
</protein>
<dbReference type="AlphaFoldDB" id="A0A1I5GR25"/>
<evidence type="ECO:0000313" key="4">
    <source>
        <dbReference type="Proteomes" id="UP000199398"/>
    </source>
</evidence>
<evidence type="ECO:0000313" key="5">
    <source>
        <dbReference type="Proteomes" id="UP000270697"/>
    </source>
</evidence>
<name>A0A1I5GR25_9PSEU</name>
<evidence type="ECO:0000313" key="2">
    <source>
        <dbReference type="EMBL" id="RKT87396.1"/>
    </source>
</evidence>
<dbReference type="EMBL" id="RBXX01000002">
    <property type="protein sequence ID" value="RKT87396.1"/>
    <property type="molecule type" value="Genomic_DNA"/>
</dbReference>
<dbReference type="Proteomes" id="UP000199398">
    <property type="component" value="Unassembled WGS sequence"/>
</dbReference>
<dbReference type="STRING" id="455193.SAMN05421805_113143"/>
<dbReference type="Pfam" id="PF00550">
    <property type="entry name" value="PP-binding"/>
    <property type="match status" value="1"/>
</dbReference>
<dbReference type="SUPFAM" id="SSF47336">
    <property type="entry name" value="ACP-like"/>
    <property type="match status" value="1"/>
</dbReference>
<dbReference type="EMBL" id="FOUP01000013">
    <property type="protein sequence ID" value="SFO38448.1"/>
    <property type="molecule type" value="Genomic_DNA"/>
</dbReference>
<keyword evidence="5" id="KW-1185">Reference proteome</keyword>
<dbReference type="RefSeq" id="WP_093156775.1">
    <property type="nucleotide sequence ID" value="NZ_FOUP01000013.1"/>
</dbReference>
<reference evidence="3 4" key="1">
    <citation type="submission" date="2016-10" db="EMBL/GenBank/DDBJ databases">
        <authorList>
            <person name="de Groot N.N."/>
        </authorList>
    </citation>
    <scope>NUCLEOTIDE SEQUENCE [LARGE SCALE GENOMIC DNA]</scope>
    <source>
        <strain evidence="3 4">CPCC 201259</strain>
    </source>
</reference>
<dbReference type="Gene3D" id="1.10.1200.10">
    <property type="entry name" value="ACP-like"/>
    <property type="match status" value="1"/>
</dbReference>
<dbReference type="InterPro" id="IPR036736">
    <property type="entry name" value="ACP-like_sf"/>
</dbReference>
<dbReference type="Proteomes" id="UP000270697">
    <property type="component" value="Unassembled WGS sequence"/>
</dbReference>
<evidence type="ECO:0000313" key="3">
    <source>
        <dbReference type="EMBL" id="SFO38448.1"/>
    </source>
</evidence>
<organism evidence="3 4">
    <name type="scientific">Saccharopolyspora antimicrobica</name>
    <dbReference type="NCBI Taxonomy" id="455193"/>
    <lineage>
        <taxon>Bacteria</taxon>
        <taxon>Bacillati</taxon>
        <taxon>Actinomycetota</taxon>
        <taxon>Actinomycetes</taxon>
        <taxon>Pseudonocardiales</taxon>
        <taxon>Pseudonocardiaceae</taxon>
        <taxon>Saccharopolyspora</taxon>
    </lineage>
</organism>
<reference evidence="2 5" key="2">
    <citation type="submission" date="2018-10" db="EMBL/GenBank/DDBJ databases">
        <title>Sequencing the genomes of 1000 actinobacteria strains.</title>
        <authorList>
            <person name="Klenk H.-P."/>
        </authorList>
    </citation>
    <scope>NUCLEOTIDE SEQUENCE [LARGE SCALE GENOMIC DNA]</scope>
    <source>
        <strain evidence="2 5">DSM 45119</strain>
    </source>
</reference>
<feature type="domain" description="Carrier" evidence="1">
    <location>
        <begin position="15"/>
        <end position="66"/>
    </location>
</feature>
<proteinExistence type="predicted"/>
<accession>A0A1I5GR25</accession>